<dbReference type="AlphaFoldDB" id="A0A660L3C2"/>
<proteinExistence type="predicted"/>
<keyword evidence="1" id="KW-0472">Membrane</keyword>
<protein>
    <submittedName>
        <fullName evidence="2">Uncharacterized protein</fullName>
    </submittedName>
</protein>
<organism evidence="2 3">
    <name type="scientific">Brockia lithotrophica</name>
    <dbReference type="NCBI Taxonomy" id="933949"/>
    <lineage>
        <taxon>Bacteria</taxon>
        <taxon>Bacillati</taxon>
        <taxon>Bacillota</taxon>
        <taxon>Bacilli</taxon>
        <taxon>Bacillales</taxon>
        <taxon>Bacillales Family X. Incertae Sedis</taxon>
        <taxon>Brockia</taxon>
    </lineage>
</organism>
<dbReference type="RefSeq" id="WP_121443377.1">
    <property type="nucleotide sequence ID" value="NZ_RBIJ01000001.1"/>
</dbReference>
<reference evidence="2 3" key="1">
    <citation type="submission" date="2018-10" db="EMBL/GenBank/DDBJ databases">
        <title>Genomic Encyclopedia of Type Strains, Phase IV (KMG-IV): sequencing the most valuable type-strain genomes for metagenomic binning, comparative biology and taxonomic classification.</title>
        <authorList>
            <person name="Goeker M."/>
        </authorList>
    </citation>
    <scope>NUCLEOTIDE SEQUENCE [LARGE SCALE GENOMIC DNA]</scope>
    <source>
        <strain evidence="2 3">DSM 22653</strain>
    </source>
</reference>
<evidence type="ECO:0000313" key="3">
    <source>
        <dbReference type="Proteomes" id="UP000267019"/>
    </source>
</evidence>
<accession>A0A660L3C2</accession>
<dbReference type="Proteomes" id="UP000267019">
    <property type="component" value="Unassembled WGS sequence"/>
</dbReference>
<comment type="caution">
    <text evidence="2">The sequence shown here is derived from an EMBL/GenBank/DDBJ whole genome shotgun (WGS) entry which is preliminary data.</text>
</comment>
<evidence type="ECO:0000313" key="2">
    <source>
        <dbReference type="EMBL" id="RKQ88437.1"/>
    </source>
</evidence>
<dbReference type="EMBL" id="RBIJ01000001">
    <property type="protein sequence ID" value="RKQ88437.1"/>
    <property type="molecule type" value="Genomic_DNA"/>
</dbReference>
<keyword evidence="1" id="KW-1133">Transmembrane helix</keyword>
<gene>
    <name evidence="2" type="ORF">C7438_0070</name>
</gene>
<name>A0A660L3C2_9BACL</name>
<feature type="transmembrane region" description="Helical" evidence="1">
    <location>
        <begin position="46"/>
        <end position="64"/>
    </location>
</feature>
<sequence length="104" mass="11057">MQRGVWTYLNEATIRLYVDAHLFPKWVKARVGSMLRNDRGGVSLEWVALGFLVLAVLFAIASAFSNNGEIKNGLATSVKDALSALFGSVANKAKSLDGTGAGGQ</sequence>
<keyword evidence="1" id="KW-0812">Transmembrane</keyword>
<evidence type="ECO:0000256" key="1">
    <source>
        <dbReference type="SAM" id="Phobius"/>
    </source>
</evidence>
<keyword evidence="3" id="KW-1185">Reference proteome</keyword>